<keyword evidence="2" id="KW-1185">Reference proteome</keyword>
<comment type="caution">
    <text evidence="1">The sequence shown here is derived from an EMBL/GenBank/DDBJ whole genome shotgun (WGS) entry which is preliminary data.</text>
</comment>
<organism evidence="1 2">
    <name type="scientific">Arenimonas soli</name>
    <dbReference type="NCBI Taxonomy" id="2269504"/>
    <lineage>
        <taxon>Bacteria</taxon>
        <taxon>Pseudomonadati</taxon>
        <taxon>Pseudomonadota</taxon>
        <taxon>Gammaproteobacteria</taxon>
        <taxon>Lysobacterales</taxon>
        <taxon>Lysobacteraceae</taxon>
        <taxon>Arenimonas</taxon>
    </lineage>
</organism>
<sequence length="145" mass="16470">MKTTLRSLQSGLAVVMVLVMAVVLAACATPGQRSPRDQLLYDYVSAVRWSDFDAAAKFLDPELLARQPMTDLELERYKQFQVSGYEVKSASEPAEGAYAQVVEIRVVNRHTQVEKVITDRQQWRWDAEAKRWWLVSGLPDLDAAR</sequence>
<dbReference type="Proteomes" id="UP000623419">
    <property type="component" value="Unassembled WGS sequence"/>
</dbReference>
<reference evidence="2" key="1">
    <citation type="journal article" date="2019" name="Int. J. Syst. Evol. Microbiol.">
        <title>The Global Catalogue of Microorganisms (GCM) 10K type strain sequencing project: providing services to taxonomists for standard genome sequencing and annotation.</title>
        <authorList>
            <consortium name="The Broad Institute Genomics Platform"/>
            <consortium name="The Broad Institute Genome Sequencing Center for Infectious Disease"/>
            <person name="Wu L."/>
            <person name="Ma J."/>
        </authorList>
    </citation>
    <scope>NUCLEOTIDE SEQUENCE [LARGE SCALE GENOMIC DNA]</scope>
    <source>
        <strain evidence="2">CGMCC 1.15905</strain>
    </source>
</reference>
<proteinExistence type="predicted"/>
<dbReference type="RefSeq" id="WP_188663459.1">
    <property type="nucleotide sequence ID" value="NZ_BMKC01000002.1"/>
</dbReference>
<evidence type="ECO:0000313" key="2">
    <source>
        <dbReference type="Proteomes" id="UP000623419"/>
    </source>
</evidence>
<gene>
    <name evidence="1" type="ORF">GCM10011521_18550</name>
</gene>
<name>A0ABQ1HJH2_9GAMM</name>
<protein>
    <recommendedName>
        <fullName evidence="3">NTF2-like N-terminal transpeptidase domain-containing protein</fullName>
    </recommendedName>
</protein>
<dbReference type="EMBL" id="BMKC01000002">
    <property type="protein sequence ID" value="GGA80539.1"/>
    <property type="molecule type" value="Genomic_DNA"/>
</dbReference>
<dbReference type="PROSITE" id="PS51257">
    <property type="entry name" value="PROKAR_LIPOPROTEIN"/>
    <property type="match status" value="1"/>
</dbReference>
<evidence type="ECO:0000313" key="1">
    <source>
        <dbReference type="EMBL" id="GGA80539.1"/>
    </source>
</evidence>
<evidence type="ECO:0008006" key="3">
    <source>
        <dbReference type="Google" id="ProtNLM"/>
    </source>
</evidence>
<accession>A0ABQ1HJH2</accession>